<evidence type="ECO:0000256" key="1">
    <source>
        <dbReference type="SAM" id="MobiDB-lite"/>
    </source>
</evidence>
<comment type="caution">
    <text evidence="2">The sequence shown here is derived from an EMBL/GenBank/DDBJ whole genome shotgun (WGS) entry which is preliminary data.</text>
</comment>
<name>A0A7W7RW09_9ACTN</name>
<dbReference type="Proteomes" id="UP000534286">
    <property type="component" value="Unassembled WGS sequence"/>
</dbReference>
<organism evidence="2 3">
    <name type="scientific">Streptosporangium album</name>
    <dbReference type="NCBI Taxonomy" id="47479"/>
    <lineage>
        <taxon>Bacteria</taxon>
        <taxon>Bacillati</taxon>
        <taxon>Actinomycetota</taxon>
        <taxon>Actinomycetes</taxon>
        <taxon>Streptosporangiales</taxon>
        <taxon>Streptosporangiaceae</taxon>
        <taxon>Streptosporangium</taxon>
    </lineage>
</organism>
<dbReference type="EMBL" id="JACHJU010000001">
    <property type="protein sequence ID" value="MBB4938411.1"/>
    <property type="molecule type" value="Genomic_DNA"/>
</dbReference>
<dbReference type="AlphaFoldDB" id="A0A7W7RW09"/>
<proteinExistence type="predicted"/>
<evidence type="ECO:0000313" key="3">
    <source>
        <dbReference type="Proteomes" id="UP000534286"/>
    </source>
</evidence>
<reference evidence="2 3" key="1">
    <citation type="submission" date="2020-08" db="EMBL/GenBank/DDBJ databases">
        <title>Sequencing the genomes of 1000 actinobacteria strains.</title>
        <authorList>
            <person name="Klenk H.-P."/>
        </authorList>
    </citation>
    <scope>NUCLEOTIDE SEQUENCE [LARGE SCALE GENOMIC DNA]</scope>
    <source>
        <strain evidence="2 3">DSM 43023</strain>
    </source>
</reference>
<accession>A0A7W7RW09</accession>
<evidence type="ECO:0000313" key="2">
    <source>
        <dbReference type="EMBL" id="MBB4938411.1"/>
    </source>
</evidence>
<keyword evidence="3" id="KW-1185">Reference proteome</keyword>
<feature type="region of interest" description="Disordered" evidence="1">
    <location>
        <begin position="1"/>
        <end position="23"/>
    </location>
</feature>
<gene>
    <name evidence="2" type="ORF">FHR32_002716</name>
</gene>
<sequence>MAVPPSATTPLPAPREGEHEEVTAFEPVPRHTADALLSPMRTHAFPAHHSAVSVRR</sequence>
<protein>
    <submittedName>
        <fullName evidence="2">Uncharacterized protein</fullName>
    </submittedName>
</protein>